<dbReference type="PROSITE" id="PS01124">
    <property type="entry name" value="HTH_ARAC_FAMILY_2"/>
    <property type="match status" value="1"/>
</dbReference>
<dbReference type="Proteomes" id="UP000614200">
    <property type="component" value="Unassembled WGS sequence"/>
</dbReference>
<keyword evidence="4 10" id="KW-0597">Phosphoprotein</keyword>
<dbReference type="PANTHER" id="PTHR42713">
    <property type="entry name" value="HISTIDINE KINASE-RELATED"/>
    <property type="match status" value="1"/>
</dbReference>
<name>A0ABR9ZPU8_9FIRM</name>
<feature type="domain" description="Response regulatory" evidence="12">
    <location>
        <begin position="3"/>
        <end position="120"/>
    </location>
</feature>
<dbReference type="Pfam" id="PF00072">
    <property type="entry name" value="Response_reg"/>
    <property type="match status" value="1"/>
</dbReference>
<protein>
    <recommendedName>
        <fullName evidence="2">Stage 0 sporulation protein A homolog</fullName>
    </recommendedName>
</protein>
<dbReference type="CDD" id="cd17536">
    <property type="entry name" value="REC_YesN-like"/>
    <property type="match status" value="1"/>
</dbReference>
<dbReference type="Pfam" id="PF12833">
    <property type="entry name" value="HTH_18"/>
    <property type="match status" value="1"/>
</dbReference>
<dbReference type="SUPFAM" id="SSF46689">
    <property type="entry name" value="Homeodomain-like"/>
    <property type="match status" value="1"/>
</dbReference>
<dbReference type="SMART" id="SM00448">
    <property type="entry name" value="REC"/>
    <property type="match status" value="1"/>
</dbReference>
<evidence type="ECO:0000256" key="5">
    <source>
        <dbReference type="ARBA" id="ARBA00023012"/>
    </source>
</evidence>
<accession>A0ABR9ZPU8</accession>
<reference evidence="13 14" key="1">
    <citation type="submission" date="2020-11" db="EMBL/GenBank/DDBJ databases">
        <title>Fusibacter basophilias sp. nov.</title>
        <authorList>
            <person name="Qiu D."/>
        </authorList>
    </citation>
    <scope>NUCLEOTIDE SEQUENCE [LARGE SCALE GENOMIC DNA]</scope>
    <source>
        <strain evidence="13 14">Q10-2</strain>
    </source>
</reference>
<dbReference type="SUPFAM" id="SSF52172">
    <property type="entry name" value="CheY-like"/>
    <property type="match status" value="1"/>
</dbReference>
<comment type="caution">
    <text evidence="13">The sequence shown here is derived from an EMBL/GenBank/DDBJ whole genome shotgun (WGS) entry which is preliminary data.</text>
</comment>
<sequence length="550" mass="63526">MYSVFLVEDEFVIREGIKQLVDWERHGFELVGEAADGELAWPVIQKKRPDIVITDIKMPFIDGLELSQMIRRELPDTSIIILSGYDDFEYAREAIKIGVNRYLLKPLPKDQFIDVLRQVKKQKDEEEATNRYNSQFSDEVQEYLSSSRRGLFEAITSGKTSTSQILERAGNLGIDLVAEQYNVVLFFLEENIERVQNTFDIAEIQERINKECTTDPHRLLFSIGLEVFIILIKADRTEIDMESHKCTEALKRQFQTLGNKIRWVILVGQPVSRLSGIADCYREARRTFFRKKHMVANQIYWIESVSNEEPLETSHIIDFNLNDLDPGKVDQRIILKFLNNGIQEDVRDFVESYFEDIGRAGMSSTSFCQYMVLSIQFTVNAFLERIGYERPGDFLGGEIKLEEAIASKAAVKAYIIQLLSKAIMLRDKLVKNRHSEMLEKALKYMKENFQDSTMGLNTVAQIVNVSPTYFSSVFSQQTGKTFVESLTELRMEKARELLRCTNETGSEIASKVGYNDSHYFSFLFKKINGCSPRNYRNGKREKIDSKKEEK</sequence>
<organism evidence="13 14">
    <name type="scientific">Fusibacter ferrireducens</name>
    <dbReference type="NCBI Taxonomy" id="2785058"/>
    <lineage>
        <taxon>Bacteria</taxon>
        <taxon>Bacillati</taxon>
        <taxon>Bacillota</taxon>
        <taxon>Clostridia</taxon>
        <taxon>Eubacteriales</taxon>
        <taxon>Eubacteriales Family XII. Incertae Sedis</taxon>
        <taxon>Fusibacter</taxon>
    </lineage>
</organism>
<keyword evidence="7" id="KW-0238">DNA-binding</keyword>
<evidence type="ECO:0000259" key="12">
    <source>
        <dbReference type="PROSITE" id="PS50110"/>
    </source>
</evidence>
<keyword evidence="3" id="KW-0963">Cytoplasm</keyword>
<dbReference type="EMBL" id="JADKNH010000003">
    <property type="protein sequence ID" value="MBF4692495.1"/>
    <property type="molecule type" value="Genomic_DNA"/>
</dbReference>
<evidence type="ECO:0000313" key="14">
    <source>
        <dbReference type="Proteomes" id="UP000614200"/>
    </source>
</evidence>
<comment type="subcellular location">
    <subcellularLocation>
        <location evidence="1">Cytoplasm</location>
    </subcellularLocation>
</comment>
<dbReference type="SMART" id="SM00342">
    <property type="entry name" value="HTH_ARAC"/>
    <property type="match status" value="1"/>
</dbReference>
<feature type="modified residue" description="4-aspartylphosphate" evidence="10">
    <location>
        <position position="55"/>
    </location>
</feature>
<dbReference type="InterPro" id="IPR009057">
    <property type="entry name" value="Homeodomain-like_sf"/>
</dbReference>
<dbReference type="InterPro" id="IPR041522">
    <property type="entry name" value="CdaR_GGDEF"/>
</dbReference>
<evidence type="ECO:0000256" key="1">
    <source>
        <dbReference type="ARBA" id="ARBA00004496"/>
    </source>
</evidence>
<keyword evidence="6" id="KW-0805">Transcription regulation</keyword>
<keyword evidence="14" id="KW-1185">Reference proteome</keyword>
<evidence type="ECO:0000256" key="7">
    <source>
        <dbReference type="ARBA" id="ARBA00023125"/>
    </source>
</evidence>
<keyword evidence="8" id="KW-0804">Transcription</keyword>
<dbReference type="Pfam" id="PF17853">
    <property type="entry name" value="GGDEF_2"/>
    <property type="match status" value="1"/>
</dbReference>
<evidence type="ECO:0000256" key="4">
    <source>
        <dbReference type="ARBA" id="ARBA00022553"/>
    </source>
</evidence>
<feature type="domain" description="HTH araC/xylS-type" evidence="11">
    <location>
        <begin position="439"/>
        <end position="538"/>
    </location>
</feature>
<dbReference type="InterPro" id="IPR001789">
    <property type="entry name" value="Sig_transdc_resp-reg_receiver"/>
</dbReference>
<dbReference type="InterPro" id="IPR011006">
    <property type="entry name" value="CheY-like_superfamily"/>
</dbReference>
<dbReference type="InterPro" id="IPR018060">
    <property type="entry name" value="HTH_AraC"/>
</dbReference>
<evidence type="ECO:0000259" key="11">
    <source>
        <dbReference type="PROSITE" id="PS01124"/>
    </source>
</evidence>
<comment type="function">
    <text evidence="9">May play the central regulatory role in sporulation. It may be an element of the effector pathway responsible for the activation of sporulation genes in response to nutritional stress. Spo0A may act in concert with spo0H (a sigma factor) to control the expression of some genes that are critical to the sporulation process.</text>
</comment>
<dbReference type="PANTHER" id="PTHR42713:SF3">
    <property type="entry name" value="TRANSCRIPTIONAL REGULATORY PROTEIN HPTR"/>
    <property type="match status" value="1"/>
</dbReference>
<dbReference type="Gene3D" id="3.40.50.2300">
    <property type="match status" value="1"/>
</dbReference>
<dbReference type="RefSeq" id="WP_194700743.1">
    <property type="nucleotide sequence ID" value="NZ_JADKNH010000003.1"/>
</dbReference>
<evidence type="ECO:0000256" key="2">
    <source>
        <dbReference type="ARBA" id="ARBA00018672"/>
    </source>
</evidence>
<dbReference type="PROSITE" id="PS50110">
    <property type="entry name" value="RESPONSE_REGULATORY"/>
    <property type="match status" value="1"/>
</dbReference>
<dbReference type="Gene3D" id="1.10.10.60">
    <property type="entry name" value="Homeodomain-like"/>
    <property type="match status" value="2"/>
</dbReference>
<evidence type="ECO:0000256" key="9">
    <source>
        <dbReference type="ARBA" id="ARBA00024867"/>
    </source>
</evidence>
<evidence type="ECO:0000256" key="10">
    <source>
        <dbReference type="PROSITE-ProRule" id="PRU00169"/>
    </source>
</evidence>
<evidence type="ECO:0000256" key="6">
    <source>
        <dbReference type="ARBA" id="ARBA00023015"/>
    </source>
</evidence>
<keyword evidence="5" id="KW-0902">Two-component regulatory system</keyword>
<evidence type="ECO:0000313" key="13">
    <source>
        <dbReference type="EMBL" id="MBF4692495.1"/>
    </source>
</evidence>
<proteinExistence type="predicted"/>
<evidence type="ECO:0000256" key="8">
    <source>
        <dbReference type="ARBA" id="ARBA00023163"/>
    </source>
</evidence>
<gene>
    <name evidence="13" type="ORF">ISU02_05170</name>
</gene>
<dbReference type="InterPro" id="IPR051552">
    <property type="entry name" value="HptR"/>
</dbReference>
<evidence type="ECO:0000256" key="3">
    <source>
        <dbReference type="ARBA" id="ARBA00022490"/>
    </source>
</evidence>